<organism evidence="1 2">
    <name type="scientific">Arctium lappa</name>
    <name type="common">Greater burdock</name>
    <name type="synonym">Lappa major</name>
    <dbReference type="NCBI Taxonomy" id="4217"/>
    <lineage>
        <taxon>Eukaryota</taxon>
        <taxon>Viridiplantae</taxon>
        <taxon>Streptophyta</taxon>
        <taxon>Embryophyta</taxon>
        <taxon>Tracheophyta</taxon>
        <taxon>Spermatophyta</taxon>
        <taxon>Magnoliopsida</taxon>
        <taxon>eudicotyledons</taxon>
        <taxon>Gunneridae</taxon>
        <taxon>Pentapetalae</taxon>
        <taxon>asterids</taxon>
        <taxon>campanulids</taxon>
        <taxon>Asterales</taxon>
        <taxon>Asteraceae</taxon>
        <taxon>Carduoideae</taxon>
        <taxon>Cardueae</taxon>
        <taxon>Arctiinae</taxon>
        <taxon>Arctium</taxon>
    </lineage>
</organism>
<comment type="caution">
    <text evidence="1">The sequence shown here is derived from an EMBL/GenBank/DDBJ whole genome shotgun (WGS) entry which is preliminary data.</text>
</comment>
<dbReference type="Proteomes" id="UP001055879">
    <property type="component" value="Linkage Group LG11"/>
</dbReference>
<name>A0ACB8Z8I6_ARCLA</name>
<protein>
    <submittedName>
        <fullName evidence="1">Uncharacterized protein</fullName>
    </submittedName>
</protein>
<reference evidence="2" key="1">
    <citation type="journal article" date="2022" name="Mol. Ecol. Resour.">
        <title>The genomes of chicory, endive, great burdock and yacon provide insights into Asteraceae palaeo-polyploidization history and plant inulin production.</title>
        <authorList>
            <person name="Fan W."/>
            <person name="Wang S."/>
            <person name="Wang H."/>
            <person name="Wang A."/>
            <person name="Jiang F."/>
            <person name="Liu H."/>
            <person name="Zhao H."/>
            <person name="Xu D."/>
            <person name="Zhang Y."/>
        </authorList>
    </citation>
    <scope>NUCLEOTIDE SEQUENCE [LARGE SCALE GENOMIC DNA]</scope>
    <source>
        <strain evidence="2">cv. Niubang</strain>
    </source>
</reference>
<keyword evidence="2" id="KW-1185">Reference proteome</keyword>
<evidence type="ECO:0000313" key="2">
    <source>
        <dbReference type="Proteomes" id="UP001055879"/>
    </source>
</evidence>
<evidence type="ECO:0000313" key="1">
    <source>
        <dbReference type="EMBL" id="KAI3692500.1"/>
    </source>
</evidence>
<reference evidence="1 2" key="2">
    <citation type="journal article" date="2022" name="Mol. Ecol. Resour.">
        <title>The genomes of chicory, endive, great burdock and yacon provide insights into Asteraceae paleo-polyploidization history and plant inulin production.</title>
        <authorList>
            <person name="Fan W."/>
            <person name="Wang S."/>
            <person name="Wang H."/>
            <person name="Wang A."/>
            <person name="Jiang F."/>
            <person name="Liu H."/>
            <person name="Zhao H."/>
            <person name="Xu D."/>
            <person name="Zhang Y."/>
        </authorList>
    </citation>
    <scope>NUCLEOTIDE SEQUENCE [LARGE SCALE GENOMIC DNA]</scope>
    <source>
        <strain evidence="2">cv. Niubang</strain>
    </source>
</reference>
<accession>A0ACB8Z8I6</accession>
<gene>
    <name evidence="1" type="ORF">L6452_32316</name>
</gene>
<sequence>MVDQSTKTRRQSSQLQRRASALIQVTLVGHWNVVIPLFITVATSPDVKANVVDKEECQRVVKSNNHQIVSSEPEKVSIVYKKWQHPAVTFYYETAPPLLHSICTGLPSWSLHPISKSLSESTSVTNANI</sequence>
<proteinExistence type="predicted"/>
<dbReference type="EMBL" id="CM042057">
    <property type="protein sequence ID" value="KAI3692500.1"/>
    <property type="molecule type" value="Genomic_DNA"/>
</dbReference>